<dbReference type="Proteomes" id="UP000215914">
    <property type="component" value="Unassembled WGS sequence"/>
</dbReference>
<dbReference type="InterPro" id="IPR051107">
    <property type="entry name" value="Auxin_Efflux_Carrier"/>
</dbReference>
<keyword evidence="7" id="KW-0927">Auxin signaling pathway</keyword>
<evidence type="ECO:0000256" key="8">
    <source>
        <dbReference type="SAM" id="Phobius"/>
    </source>
</evidence>
<dbReference type="EMBL" id="MNCJ02000329">
    <property type="protein sequence ID" value="KAF5768435.1"/>
    <property type="molecule type" value="Genomic_DNA"/>
</dbReference>
<dbReference type="InterPro" id="IPR004776">
    <property type="entry name" value="Mem_transp_PIN-like"/>
</dbReference>
<evidence type="ECO:0000256" key="2">
    <source>
        <dbReference type="ARBA" id="ARBA00009177"/>
    </source>
</evidence>
<feature type="transmembrane region" description="Helical" evidence="8">
    <location>
        <begin position="6"/>
        <end position="26"/>
    </location>
</feature>
<evidence type="ECO:0000313" key="10">
    <source>
        <dbReference type="Proteomes" id="UP000215914"/>
    </source>
</evidence>
<keyword evidence="4 8" id="KW-0812">Transmembrane</keyword>
<dbReference type="Gramene" id="mRNA:HanXRQr2_Chr14g0636431">
    <property type="protein sequence ID" value="mRNA:HanXRQr2_Chr14g0636431"/>
    <property type="gene ID" value="HanXRQr2_Chr14g0636431"/>
</dbReference>
<dbReference type="GO" id="GO:0055085">
    <property type="term" value="P:transmembrane transport"/>
    <property type="evidence" value="ECO:0007669"/>
    <property type="project" value="InterPro"/>
</dbReference>
<protein>
    <submittedName>
        <fullName evidence="9">Membrane transport protein</fullName>
    </submittedName>
</protein>
<evidence type="ECO:0000256" key="6">
    <source>
        <dbReference type="ARBA" id="ARBA00023136"/>
    </source>
</evidence>
<evidence type="ECO:0000313" key="9">
    <source>
        <dbReference type="EMBL" id="KAF5768435.1"/>
    </source>
</evidence>
<gene>
    <name evidence="9" type="ORF">HanXRQr2_Chr14g0636431</name>
</gene>
<dbReference type="PANTHER" id="PTHR31752:SF75">
    <property type="entry name" value="AUXIN EFFLUX CARRIER-RELATED"/>
    <property type="match status" value="1"/>
</dbReference>
<organism evidence="9 10">
    <name type="scientific">Helianthus annuus</name>
    <name type="common">Common sunflower</name>
    <dbReference type="NCBI Taxonomy" id="4232"/>
    <lineage>
        <taxon>Eukaryota</taxon>
        <taxon>Viridiplantae</taxon>
        <taxon>Streptophyta</taxon>
        <taxon>Embryophyta</taxon>
        <taxon>Tracheophyta</taxon>
        <taxon>Spermatophyta</taxon>
        <taxon>Magnoliopsida</taxon>
        <taxon>eudicotyledons</taxon>
        <taxon>Gunneridae</taxon>
        <taxon>Pentapetalae</taxon>
        <taxon>asterids</taxon>
        <taxon>campanulids</taxon>
        <taxon>Asterales</taxon>
        <taxon>Asteraceae</taxon>
        <taxon>Asteroideae</taxon>
        <taxon>Heliantheae alliance</taxon>
        <taxon>Heliantheae</taxon>
        <taxon>Helianthus</taxon>
    </lineage>
</organism>
<comment type="subcellular location">
    <subcellularLocation>
        <location evidence="1">Membrane</location>
        <topology evidence="1">Multi-pass membrane protein</topology>
    </subcellularLocation>
</comment>
<reference evidence="9" key="2">
    <citation type="submission" date="2020-06" db="EMBL/GenBank/DDBJ databases">
        <title>Helianthus annuus Genome sequencing and assembly Release 2.</title>
        <authorList>
            <person name="Gouzy J."/>
            <person name="Langlade N."/>
            <person name="Munos S."/>
        </authorList>
    </citation>
    <scope>NUCLEOTIDE SEQUENCE</scope>
    <source>
        <tissue evidence="9">Leaves</tissue>
    </source>
</reference>
<evidence type="ECO:0000256" key="3">
    <source>
        <dbReference type="ARBA" id="ARBA00022448"/>
    </source>
</evidence>
<comment type="similarity">
    <text evidence="2">Belongs to the auxin efflux carrier (TC 2.A.69.1) family.</text>
</comment>
<proteinExistence type="inferred from homology"/>
<name>A0A9K3E7H4_HELAN</name>
<evidence type="ECO:0000256" key="1">
    <source>
        <dbReference type="ARBA" id="ARBA00004141"/>
    </source>
</evidence>
<keyword evidence="5 8" id="KW-1133">Transmembrane helix</keyword>
<keyword evidence="6 8" id="KW-0472">Membrane</keyword>
<keyword evidence="10" id="KW-1185">Reference proteome</keyword>
<evidence type="ECO:0000256" key="5">
    <source>
        <dbReference type="ARBA" id="ARBA00022989"/>
    </source>
</evidence>
<sequence length="146" mass="15806">MNYRFLATDVISKAIILLAILLWANFTKKGNYAWSITCFSLSSLNNALVVGVPPFGNHALDNGASSLESATNCESTNVDDKSKQTSLLVIATLVGLKLAKNPNSYACSLGLIWALISYRWYLEIPIIMEGSVHIMSRVGVGIAMHG</sequence>
<dbReference type="AlphaFoldDB" id="A0A9K3E7H4"/>
<reference evidence="9" key="1">
    <citation type="journal article" date="2017" name="Nature">
        <title>The sunflower genome provides insights into oil metabolism, flowering and Asterid evolution.</title>
        <authorList>
            <person name="Badouin H."/>
            <person name="Gouzy J."/>
            <person name="Grassa C.J."/>
            <person name="Murat F."/>
            <person name="Staton S.E."/>
            <person name="Cottret L."/>
            <person name="Lelandais-Briere C."/>
            <person name="Owens G.L."/>
            <person name="Carrere S."/>
            <person name="Mayjonade B."/>
            <person name="Legrand L."/>
            <person name="Gill N."/>
            <person name="Kane N.C."/>
            <person name="Bowers J.E."/>
            <person name="Hubner S."/>
            <person name="Bellec A."/>
            <person name="Berard A."/>
            <person name="Berges H."/>
            <person name="Blanchet N."/>
            <person name="Boniface M.C."/>
            <person name="Brunel D."/>
            <person name="Catrice O."/>
            <person name="Chaidir N."/>
            <person name="Claudel C."/>
            <person name="Donnadieu C."/>
            <person name="Faraut T."/>
            <person name="Fievet G."/>
            <person name="Helmstetter N."/>
            <person name="King M."/>
            <person name="Knapp S.J."/>
            <person name="Lai Z."/>
            <person name="Le Paslier M.C."/>
            <person name="Lippi Y."/>
            <person name="Lorenzon L."/>
            <person name="Mandel J.R."/>
            <person name="Marage G."/>
            <person name="Marchand G."/>
            <person name="Marquand E."/>
            <person name="Bret-Mestries E."/>
            <person name="Morien E."/>
            <person name="Nambeesan S."/>
            <person name="Nguyen T."/>
            <person name="Pegot-Espagnet P."/>
            <person name="Pouilly N."/>
            <person name="Raftis F."/>
            <person name="Sallet E."/>
            <person name="Schiex T."/>
            <person name="Thomas J."/>
            <person name="Vandecasteele C."/>
            <person name="Vares D."/>
            <person name="Vear F."/>
            <person name="Vautrin S."/>
            <person name="Crespi M."/>
            <person name="Mangin B."/>
            <person name="Burke J.M."/>
            <person name="Salse J."/>
            <person name="Munos S."/>
            <person name="Vincourt P."/>
            <person name="Rieseberg L.H."/>
            <person name="Langlade N.B."/>
        </authorList>
    </citation>
    <scope>NUCLEOTIDE SEQUENCE</scope>
    <source>
        <tissue evidence="9">Leaves</tissue>
    </source>
</reference>
<evidence type="ECO:0000256" key="4">
    <source>
        <dbReference type="ARBA" id="ARBA00022692"/>
    </source>
</evidence>
<dbReference type="PANTHER" id="PTHR31752">
    <property type="entry name" value="AUXIN EFFLUX CARRIER COMPONENT 1B-RELATED"/>
    <property type="match status" value="1"/>
</dbReference>
<dbReference type="Pfam" id="PF03547">
    <property type="entry name" value="Mem_trans"/>
    <property type="match status" value="1"/>
</dbReference>
<dbReference type="GO" id="GO:0009734">
    <property type="term" value="P:auxin-activated signaling pathway"/>
    <property type="evidence" value="ECO:0007669"/>
    <property type="project" value="UniProtKB-KW"/>
</dbReference>
<evidence type="ECO:0000256" key="7">
    <source>
        <dbReference type="ARBA" id="ARBA00023294"/>
    </source>
</evidence>
<keyword evidence="3" id="KW-0813">Transport</keyword>
<comment type="caution">
    <text evidence="9">The sequence shown here is derived from an EMBL/GenBank/DDBJ whole genome shotgun (WGS) entry which is preliminary data.</text>
</comment>
<accession>A0A9K3E7H4</accession>
<dbReference type="GO" id="GO:0016020">
    <property type="term" value="C:membrane"/>
    <property type="evidence" value="ECO:0007669"/>
    <property type="project" value="UniProtKB-SubCell"/>
</dbReference>